<comment type="subcellular location">
    <subcellularLocation>
        <location evidence="1">Cytoplasm</location>
    </subcellularLocation>
</comment>
<keyword evidence="4" id="KW-0677">Repeat</keyword>
<feature type="compositionally biased region" description="Basic and acidic residues" evidence="5">
    <location>
        <begin position="925"/>
        <end position="935"/>
    </location>
</feature>
<evidence type="ECO:0000313" key="7">
    <source>
        <dbReference type="Proteomes" id="UP001165063"/>
    </source>
</evidence>
<protein>
    <submittedName>
        <fullName evidence="6">Unnamed protein product</fullName>
    </submittedName>
</protein>
<name>A0A9W6Z0X7_AMBMO</name>
<feature type="region of interest" description="Disordered" evidence="5">
    <location>
        <begin position="538"/>
        <end position="562"/>
    </location>
</feature>
<keyword evidence="7" id="KW-1185">Reference proteome</keyword>
<gene>
    <name evidence="6" type="ORF">Amon01_000544300</name>
</gene>
<evidence type="ECO:0000256" key="1">
    <source>
        <dbReference type="ARBA" id="ARBA00004496"/>
    </source>
</evidence>
<dbReference type="SMART" id="SM00369">
    <property type="entry name" value="LRR_TYP"/>
    <property type="match status" value="5"/>
</dbReference>
<feature type="compositionally biased region" description="Low complexity" evidence="5">
    <location>
        <begin position="431"/>
        <end position="475"/>
    </location>
</feature>
<dbReference type="SMART" id="SM00365">
    <property type="entry name" value="LRR_SD22"/>
    <property type="match status" value="5"/>
</dbReference>
<evidence type="ECO:0000256" key="3">
    <source>
        <dbReference type="ARBA" id="ARBA00022614"/>
    </source>
</evidence>
<feature type="compositionally biased region" description="Low complexity" evidence="5">
    <location>
        <begin position="1016"/>
        <end position="1026"/>
    </location>
</feature>
<dbReference type="PANTHER" id="PTHR15454">
    <property type="entry name" value="NISCHARIN RELATED"/>
    <property type="match status" value="1"/>
</dbReference>
<feature type="compositionally biased region" description="Low complexity" evidence="5">
    <location>
        <begin position="899"/>
        <end position="922"/>
    </location>
</feature>
<feature type="compositionally biased region" description="Low complexity" evidence="5">
    <location>
        <begin position="966"/>
        <end position="986"/>
    </location>
</feature>
<evidence type="ECO:0000313" key="6">
    <source>
        <dbReference type="EMBL" id="GMG39558.1"/>
    </source>
</evidence>
<sequence>MGANTCDGDVYVHNLAAFIKSHERQLANALLAYKKSNTNSNTNDNHLLHRQSYSAGSGSNATTTTTTISSPKSPSSSSSSSSSSSNKPVRLSLSLHHLYFLLGKFQELGINVGPMNIRLDNIDSTEASNNYVSFLSEFQRKRAINGSSTADAQSIHSMSSVKSVMSSVSQLWQSLGSSGNKSDNVVSDLKYLYSAFTKLPCLRLANDPNAKLIEGHEEYPFDTTTPIKIFKNLSVLEISELDPKEIYGWHLISENIRFLVIKKTKVSDPVEVLVELVGEDFNRRGSISYSDDNSETNGGPSGMAMATTPTSSATSIINNKRNSLSFASPPPSATSISSLTANPNYSSSSFNSSHYHYLSGSLPPDNSNSFYQSSYSHNHSHSHNSHSHSHSHSHSLSIPHSNIHASPPTPSGGGAPSSYYPSRLHIDDKPTTNNNSSVTSLPLTSTSTTTSSRRSHYSYYQQPSSQHQHQPSLPRYSSKRSDSAALNGENNRHSLNLDIPNSIMNSSNYSSFNDDSYSNSNSTYALSRTMSQPQQYQYSYQYPSSSSQSLSQQQSQQQQVQYTPPPLAPITHWRGLKHLSLTENQITTVSDWSFDNLENLSSLDLSHNKLTSIPSVALSKLTNLKSLNLSFNKLTTTQGFPKDTHTGLGLSKLTILNLRGNALIRLESLEHLKGLEKLDLRQNKLAKIDDLKPLLLMCFSNTNTNTSNTSTQQQQQQQQNNRLTLTTLYLVGNPVSTSRSYRIELFNLFNGISYNNQLRIDGSRPGIFESRLLMDPKQAQLKLQKFLDESFISMMVGSVSTMKGLSRVVTRTTTTTTTTTTAGSPVGSTLSSPVSVGVGGLSSPVSGGAGSVVASPIVGLSAAQLHHQKALLQLSKPLQNITGSGGSAAEGIPMPQPLIPQHQLQPLSPSISVSCSSSASASGGQDEKEKEKEKQQVLNRPHSQLKQKRSTASLHLSSILSSNQNIVNTSNSGSSSSLANSKNSNNGKRNTTTSASASSIEGLSPPIRPFSLDGHNNGNNNNNNNNKKSPLMVGFPIQLRTTQQLYSTRH</sequence>
<dbReference type="OrthoDB" id="676979at2759"/>
<feature type="region of interest" description="Disordered" evidence="5">
    <location>
        <begin position="883"/>
        <end position="952"/>
    </location>
</feature>
<dbReference type="PRINTS" id="PR00019">
    <property type="entry name" value="LEURICHRPT"/>
</dbReference>
<feature type="compositionally biased region" description="Low complexity" evidence="5">
    <location>
        <begin position="394"/>
        <end position="406"/>
    </location>
</feature>
<dbReference type="InterPro" id="IPR032675">
    <property type="entry name" value="LRR_dom_sf"/>
</dbReference>
<evidence type="ECO:0000256" key="5">
    <source>
        <dbReference type="SAM" id="MobiDB-lite"/>
    </source>
</evidence>
<feature type="region of interest" description="Disordered" evidence="5">
    <location>
        <begin position="285"/>
        <end position="314"/>
    </location>
</feature>
<proteinExistence type="predicted"/>
<dbReference type="AlphaFoldDB" id="A0A9W6Z0X7"/>
<feature type="region of interest" description="Disordered" evidence="5">
    <location>
        <begin position="966"/>
        <end position="1031"/>
    </location>
</feature>
<dbReference type="InterPro" id="IPR003591">
    <property type="entry name" value="Leu-rich_rpt_typical-subtyp"/>
</dbReference>
<dbReference type="PANTHER" id="PTHR15454:SF69">
    <property type="entry name" value="SERINE_THREONINE-PROTEIN KINASE 11-INTERACTING PROTEIN"/>
    <property type="match status" value="1"/>
</dbReference>
<dbReference type="GO" id="GO:0005737">
    <property type="term" value="C:cytoplasm"/>
    <property type="evidence" value="ECO:0007669"/>
    <property type="project" value="UniProtKB-SubCell"/>
</dbReference>
<keyword evidence="2" id="KW-0963">Cytoplasm</keyword>
<dbReference type="Gene3D" id="3.80.10.10">
    <property type="entry name" value="Ribonuclease Inhibitor"/>
    <property type="match status" value="2"/>
</dbReference>
<organism evidence="6 7">
    <name type="scientific">Ambrosiozyma monospora</name>
    <name type="common">Yeast</name>
    <name type="synonym">Endomycopsis monosporus</name>
    <dbReference type="NCBI Taxonomy" id="43982"/>
    <lineage>
        <taxon>Eukaryota</taxon>
        <taxon>Fungi</taxon>
        <taxon>Dikarya</taxon>
        <taxon>Ascomycota</taxon>
        <taxon>Saccharomycotina</taxon>
        <taxon>Pichiomycetes</taxon>
        <taxon>Pichiales</taxon>
        <taxon>Pichiaceae</taxon>
        <taxon>Ambrosiozyma</taxon>
    </lineage>
</organism>
<keyword evidence="3" id="KW-0433">Leucine-rich repeat</keyword>
<evidence type="ECO:0000256" key="4">
    <source>
        <dbReference type="ARBA" id="ARBA00022737"/>
    </source>
</evidence>
<dbReference type="SUPFAM" id="SSF52058">
    <property type="entry name" value="L domain-like"/>
    <property type="match status" value="1"/>
</dbReference>
<accession>A0A9W6Z0X7</accession>
<feature type="compositionally biased region" description="Polar residues" evidence="5">
    <location>
        <begin position="285"/>
        <end position="298"/>
    </location>
</feature>
<dbReference type="EMBL" id="BSXU01003015">
    <property type="protein sequence ID" value="GMG39558.1"/>
    <property type="molecule type" value="Genomic_DNA"/>
</dbReference>
<dbReference type="Pfam" id="PF13855">
    <property type="entry name" value="LRR_8"/>
    <property type="match status" value="1"/>
</dbReference>
<feature type="compositionally biased region" description="Basic residues" evidence="5">
    <location>
        <begin position="378"/>
        <end position="393"/>
    </location>
</feature>
<dbReference type="PROSITE" id="PS51450">
    <property type="entry name" value="LRR"/>
    <property type="match status" value="4"/>
</dbReference>
<dbReference type="InterPro" id="IPR001611">
    <property type="entry name" value="Leu-rich_rpt"/>
</dbReference>
<feature type="region of interest" description="Disordered" evidence="5">
    <location>
        <begin position="38"/>
        <end position="86"/>
    </location>
</feature>
<feature type="compositionally biased region" description="Low complexity" evidence="5">
    <location>
        <begin position="302"/>
        <end position="314"/>
    </location>
</feature>
<feature type="compositionally biased region" description="Low complexity" evidence="5">
    <location>
        <begin position="54"/>
        <end position="86"/>
    </location>
</feature>
<feature type="region of interest" description="Disordered" evidence="5">
    <location>
        <begin position="369"/>
        <end position="499"/>
    </location>
</feature>
<dbReference type="Proteomes" id="UP001165063">
    <property type="component" value="Unassembled WGS sequence"/>
</dbReference>
<evidence type="ECO:0000256" key="2">
    <source>
        <dbReference type="ARBA" id="ARBA00022490"/>
    </source>
</evidence>
<reference evidence="6" key="1">
    <citation type="submission" date="2023-04" db="EMBL/GenBank/DDBJ databases">
        <title>Ambrosiozyma monospora NBRC 1965.</title>
        <authorList>
            <person name="Ichikawa N."/>
            <person name="Sato H."/>
            <person name="Tonouchi N."/>
        </authorList>
    </citation>
    <scope>NUCLEOTIDE SEQUENCE</scope>
    <source>
        <strain evidence="6">NBRC 1965</strain>
    </source>
</reference>
<feature type="compositionally biased region" description="Polar residues" evidence="5">
    <location>
        <begin position="987"/>
        <end position="1001"/>
    </location>
</feature>
<comment type="caution">
    <text evidence="6">The sequence shown here is derived from an EMBL/GenBank/DDBJ whole genome shotgun (WGS) entry which is preliminary data.</text>
</comment>